<keyword evidence="2" id="KW-1185">Reference proteome</keyword>
<dbReference type="EMBL" id="SMCN01000001">
    <property type="protein sequence ID" value="TCV88580.1"/>
    <property type="molecule type" value="Genomic_DNA"/>
</dbReference>
<proteinExistence type="predicted"/>
<sequence length="82" mass="9162">MSVLSKEQLLAGGGQFNADVVRDEVVIAVLTYDSLRAKNKDEREDLRQADASANGRRYFLSYANRLSLARSAGNVWQVECRV</sequence>
<gene>
    <name evidence="1" type="ORF">EDE11_101371</name>
</gene>
<comment type="caution">
    <text evidence="1">The sequence shown here is derived from an EMBL/GenBank/DDBJ whole genome shotgun (WGS) entry which is preliminary data.</text>
</comment>
<organism evidence="1 2">
    <name type="scientific">Methylomonas methanica</name>
    <dbReference type="NCBI Taxonomy" id="421"/>
    <lineage>
        <taxon>Bacteria</taxon>
        <taxon>Pseudomonadati</taxon>
        <taxon>Pseudomonadota</taxon>
        <taxon>Gammaproteobacteria</taxon>
        <taxon>Methylococcales</taxon>
        <taxon>Methylococcaceae</taxon>
        <taxon>Methylomonas</taxon>
    </lineage>
</organism>
<evidence type="ECO:0000313" key="2">
    <source>
        <dbReference type="Proteomes" id="UP000295649"/>
    </source>
</evidence>
<dbReference type="Proteomes" id="UP000295649">
    <property type="component" value="Unassembled WGS sequence"/>
</dbReference>
<accession>A0ABY2CTP4</accession>
<evidence type="ECO:0000313" key="1">
    <source>
        <dbReference type="EMBL" id="TCV88580.1"/>
    </source>
</evidence>
<protein>
    <submittedName>
        <fullName evidence="1">Uncharacterized protein</fullName>
    </submittedName>
</protein>
<reference evidence="1 2" key="1">
    <citation type="submission" date="2019-03" db="EMBL/GenBank/DDBJ databases">
        <title>Systems level insights into methane cycling in arid and semi-arid ecosystems.</title>
        <authorList>
            <person name="Kalyuzhnaya M."/>
        </authorList>
    </citation>
    <scope>NUCLEOTIDE SEQUENCE [LARGE SCALE GENOMIC DNA]</scope>
    <source>
        <strain evidence="1 2">S-1</strain>
    </source>
</reference>
<name>A0ABY2CTP4_METMH</name>